<dbReference type="PROSITE" id="PS50966">
    <property type="entry name" value="ZF_SWIM"/>
    <property type="match status" value="1"/>
</dbReference>
<evidence type="ECO:0000313" key="9">
    <source>
        <dbReference type="EMBL" id="OWF39467.1"/>
    </source>
</evidence>
<reference evidence="9 10" key="1">
    <citation type="journal article" date="2017" name="Nat. Ecol. Evol.">
        <title>Scallop genome provides insights into evolution of bilaterian karyotype and development.</title>
        <authorList>
            <person name="Wang S."/>
            <person name="Zhang J."/>
            <person name="Jiao W."/>
            <person name="Li J."/>
            <person name="Xun X."/>
            <person name="Sun Y."/>
            <person name="Guo X."/>
            <person name="Huan P."/>
            <person name="Dong B."/>
            <person name="Zhang L."/>
            <person name="Hu X."/>
            <person name="Sun X."/>
            <person name="Wang J."/>
            <person name="Zhao C."/>
            <person name="Wang Y."/>
            <person name="Wang D."/>
            <person name="Huang X."/>
            <person name="Wang R."/>
            <person name="Lv J."/>
            <person name="Li Y."/>
            <person name="Zhang Z."/>
            <person name="Liu B."/>
            <person name="Lu W."/>
            <person name="Hui Y."/>
            <person name="Liang J."/>
            <person name="Zhou Z."/>
            <person name="Hou R."/>
            <person name="Li X."/>
            <person name="Liu Y."/>
            <person name="Li H."/>
            <person name="Ning X."/>
            <person name="Lin Y."/>
            <person name="Zhao L."/>
            <person name="Xing Q."/>
            <person name="Dou J."/>
            <person name="Li Y."/>
            <person name="Mao J."/>
            <person name="Guo H."/>
            <person name="Dou H."/>
            <person name="Li T."/>
            <person name="Mu C."/>
            <person name="Jiang W."/>
            <person name="Fu Q."/>
            <person name="Fu X."/>
            <person name="Miao Y."/>
            <person name="Liu J."/>
            <person name="Yu Q."/>
            <person name="Li R."/>
            <person name="Liao H."/>
            <person name="Li X."/>
            <person name="Kong Y."/>
            <person name="Jiang Z."/>
            <person name="Chourrout D."/>
            <person name="Li R."/>
            <person name="Bao Z."/>
        </authorList>
    </citation>
    <scope>NUCLEOTIDE SEQUENCE [LARGE SCALE GENOMIC DNA]</scope>
    <source>
        <strain evidence="9 10">PY_sf001</strain>
    </source>
</reference>
<feature type="compositionally biased region" description="Polar residues" evidence="5">
    <location>
        <begin position="714"/>
        <end position="725"/>
    </location>
</feature>
<dbReference type="EMBL" id="NEDP02005525">
    <property type="protein sequence ID" value="OWF39467.1"/>
    <property type="molecule type" value="Genomic_DNA"/>
</dbReference>
<accession>A0A210PSJ1</accession>
<dbReference type="Proteomes" id="UP000242188">
    <property type="component" value="Unassembled WGS sequence"/>
</dbReference>
<dbReference type="CDD" id="cd16486">
    <property type="entry name" value="mRING-H2-C3H2C2D_ZSWM2"/>
    <property type="match status" value="1"/>
</dbReference>
<evidence type="ECO:0000256" key="4">
    <source>
        <dbReference type="PROSITE-ProRule" id="PRU00228"/>
    </source>
</evidence>
<dbReference type="Pfam" id="PF13639">
    <property type="entry name" value="zf-RING_2"/>
    <property type="match status" value="1"/>
</dbReference>
<feature type="compositionally biased region" description="Polar residues" evidence="5">
    <location>
        <begin position="693"/>
        <end position="706"/>
    </location>
</feature>
<dbReference type="Pfam" id="PF04434">
    <property type="entry name" value="SWIM"/>
    <property type="match status" value="1"/>
</dbReference>
<keyword evidence="1" id="KW-0479">Metal-binding</keyword>
<keyword evidence="3" id="KW-0862">Zinc</keyword>
<dbReference type="InterPro" id="IPR039903">
    <property type="entry name" value="Zswim2"/>
</dbReference>
<feature type="region of interest" description="Disordered" evidence="5">
    <location>
        <begin position="409"/>
        <end position="485"/>
    </location>
</feature>
<feature type="compositionally biased region" description="Low complexity" evidence="5">
    <location>
        <begin position="112"/>
        <end position="128"/>
    </location>
</feature>
<feature type="region of interest" description="Disordered" evidence="5">
    <location>
        <begin position="529"/>
        <end position="559"/>
    </location>
</feature>
<evidence type="ECO:0000256" key="3">
    <source>
        <dbReference type="ARBA" id="ARBA00022833"/>
    </source>
</evidence>
<dbReference type="PANTHER" id="PTHR21540:SF3">
    <property type="entry name" value="E3 UBIQUITIN-PROTEIN LIGASE ZSWIM2"/>
    <property type="match status" value="1"/>
</dbReference>
<dbReference type="PROSITE" id="PS50135">
    <property type="entry name" value="ZF_ZZ_2"/>
    <property type="match status" value="1"/>
</dbReference>
<feature type="domain" description="RING-type" evidence="6">
    <location>
        <begin position="355"/>
        <end position="397"/>
    </location>
</feature>
<dbReference type="InterPro" id="IPR043145">
    <property type="entry name" value="Znf_ZZ_sf"/>
</dbReference>
<keyword evidence="10" id="KW-1185">Reference proteome</keyword>
<evidence type="ECO:0000259" key="8">
    <source>
        <dbReference type="PROSITE" id="PS50966"/>
    </source>
</evidence>
<feature type="region of interest" description="Disordered" evidence="5">
    <location>
        <begin position="646"/>
        <end position="668"/>
    </location>
</feature>
<dbReference type="InterPro" id="IPR013083">
    <property type="entry name" value="Znf_RING/FYVE/PHD"/>
</dbReference>
<keyword evidence="2 4" id="KW-0863">Zinc-finger</keyword>
<dbReference type="Pfam" id="PF00569">
    <property type="entry name" value="ZZ"/>
    <property type="match status" value="1"/>
</dbReference>
<dbReference type="GO" id="GO:0061630">
    <property type="term" value="F:ubiquitin protein ligase activity"/>
    <property type="evidence" value="ECO:0007669"/>
    <property type="project" value="InterPro"/>
</dbReference>
<feature type="compositionally biased region" description="Polar residues" evidence="5">
    <location>
        <begin position="802"/>
        <end position="815"/>
    </location>
</feature>
<dbReference type="InterPro" id="IPR000433">
    <property type="entry name" value="Znf_ZZ"/>
</dbReference>
<name>A0A210PSJ1_MIZYE</name>
<dbReference type="CDD" id="cd16494">
    <property type="entry name" value="RING-CH-C4HC3_ZSWM2"/>
    <property type="match status" value="1"/>
</dbReference>
<organism evidence="9 10">
    <name type="scientific">Mizuhopecten yessoensis</name>
    <name type="common">Japanese scallop</name>
    <name type="synonym">Patinopecten yessoensis</name>
    <dbReference type="NCBI Taxonomy" id="6573"/>
    <lineage>
        <taxon>Eukaryota</taxon>
        <taxon>Metazoa</taxon>
        <taxon>Spiralia</taxon>
        <taxon>Lophotrochozoa</taxon>
        <taxon>Mollusca</taxon>
        <taxon>Bivalvia</taxon>
        <taxon>Autobranchia</taxon>
        <taxon>Pteriomorphia</taxon>
        <taxon>Pectinida</taxon>
        <taxon>Pectinoidea</taxon>
        <taxon>Pectinidae</taxon>
        <taxon>Mizuhopecten</taxon>
    </lineage>
</organism>
<feature type="domain" description="ZZ-type" evidence="7">
    <location>
        <begin position="230"/>
        <end position="281"/>
    </location>
</feature>
<dbReference type="Gene3D" id="3.30.40.10">
    <property type="entry name" value="Zinc/RING finger domain, C3HC4 (zinc finger)"/>
    <property type="match status" value="2"/>
</dbReference>
<dbReference type="PROSITE" id="PS50089">
    <property type="entry name" value="ZF_RING_2"/>
    <property type="match status" value="2"/>
</dbReference>
<dbReference type="SUPFAM" id="SSF57850">
    <property type="entry name" value="RING/U-box"/>
    <property type="match status" value="3"/>
</dbReference>
<comment type="caution">
    <text evidence="9">The sequence shown here is derived from an EMBL/GenBank/DDBJ whole genome shotgun (WGS) entry which is preliminary data.</text>
</comment>
<feature type="domain" description="SWIM-type" evidence="8">
    <location>
        <begin position="49"/>
        <end position="82"/>
    </location>
</feature>
<dbReference type="AlphaFoldDB" id="A0A210PSJ1"/>
<protein>
    <submittedName>
        <fullName evidence="9">E3 ubiquitin-protein ligase ZSWIM2</fullName>
    </submittedName>
</protein>
<dbReference type="STRING" id="6573.A0A210PSJ1"/>
<evidence type="ECO:0000256" key="5">
    <source>
        <dbReference type="SAM" id="MobiDB-lite"/>
    </source>
</evidence>
<dbReference type="PANTHER" id="PTHR21540">
    <property type="entry name" value="RING FINGER AND SWIM DOMAIN-CONTAINING PROTEIN 2"/>
    <property type="match status" value="1"/>
</dbReference>
<dbReference type="GO" id="GO:0008270">
    <property type="term" value="F:zinc ion binding"/>
    <property type="evidence" value="ECO:0007669"/>
    <property type="project" value="UniProtKB-KW"/>
</dbReference>
<dbReference type="PROSITE" id="PS01357">
    <property type="entry name" value="ZF_ZZ_1"/>
    <property type="match status" value="1"/>
</dbReference>
<dbReference type="InterPro" id="IPR007527">
    <property type="entry name" value="Znf_SWIM"/>
</dbReference>
<feature type="region of interest" description="Disordered" evidence="5">
    <location>
        <begin position="682"/>
        <end position="786"/>
    </location>
</feature>
<evidence type="ECO:0000256" key="1">
    <source>
        <dbReference type="ARBA" id="ARBA00022723"/>
    </source>
</evidence>
<evidence type="ECO:0000256" key="2">
    <source>
        <dbReference type="ARBA" id="ARBA00022771"/>
    </source>
</evidence>
<evidence type="ECO:0000313" key="10">
    <source>
        <dbReference type="Proteomes" id="UP000242188"/>
    </source>
</evidence>
<dbReference type="Gene3D" id="3.30.60.90">
    <property type="match status" value="1"/>
</dbReference>
<gene>
    <name evidence="9" type="ORF">KP79_PYT19867</name>
</gene>
<evidence type="ECO:0000259" key="7">
    <source>
        <dbReference type="PROSITE" id="PS50135"/>
    </source>
</evidence>
<dbReference type="SMART" id="SM00184">
    <property type="entry name" value="RING"/>
    <property type="match status" value="2"/>
</dbReference>
<feature type="domain" description="RING-type" evidence="6">
    <location>
        <begin position="151"/>
        <end position="202"/>
    </location>
</feature>
<dbReference type="OrthoDB" id="8062037at2759"/>
<feature type="region of interest" description="Disordered" evidence="5">
    <location>
        <begin position="111"/>
        <end position="141"/>
    </location>
</feature>
<feature type="region of interest" description="Disordered" evidence="5">
    <location>
        <begin position="798"/>
        <end position="846"/>
    </location>
</feature>
<dbReference type="SMART" id="SM00291">
    <property type="entry name" value="ZnF_ZZ"/>
    <property type="match status" value="1"/>
</dbReference>
<dbReference type="InterPro" id="IPR001841">
    <property type="entry name" value="Znf_RING"/>
</dbReference>
<evidence type="ECO:0000259" key="6">
    <source>
        <dbReference type="PROSITE" id="PS50089"/>
    </source>
</evidence>
<sequence>MARSIAWRRTCNDLVNWRQTEALNATMYILRETGPTGFLLQEEGEPKPFKAYLGDPHTCTCPQFKKDRDLCKHICWLLLKKFRVPQNDAITWQLGLVEREINGILHGYAAKQQRQQPQGPRWQRSKPGGSSGKEGGREALQQRPIGDDDVCPICQDELLSKHLPVTFCKFGCGNSIHIKCMKIWADHQKSSGDTIIKCPFCREDFGPLELLKQESRNAIGASQGGRMDRHLGTDCQSCHISPIEGKCYRCRVCVNFHLCQTCFNTATHTQHPFEYRHKRNQHWKSAQRMYGAVLPQAVAESLANREISENDYDLLMQLDSNTTTQQSDIPESVVNSFPLEKIRENGPLLAPGMQCRVCLRGFQVGQFVRKLPLCKHKFHRDCIDNWLLHSHSTCPVDGQNVWDPISAQSEATEQPTRAHRQTKQNGQPPKKDLVLEVPGVGIVRQTEAPASRESALRGFGRRLPGTQPQTKPGRGSGSNSKKVTPLRSSFTLSGVSFGNSFEGALGGSHSETTPAEDLPGNRLLGRAQASRSTLNKKLASRGQRPKQRETRPAPENIGPQFDIHSMAVVPQEQYVDDVMGHMTPTQRTIMNHLAMLNTPDEDEIMGDLNRSLPSTPQRVHSIRNSMLSSTDMRSPFVRDLPPLIESDQEHENPDHPTIGESDQETDSLNSSISLNHHRLFQRHQNRQPETEAQADSGSVVMTSVRSTPDVRSAAGSQRSFTNGAVSPTGESAGGSEVAGGQTGTRSRGRQADRGHGSANGSNQGNRSRSRDRAESGSTTTTEDENAILNRLQHYKDLFVGNSPENHSPVDRSSATRGRPPRHPRRQFGEHLALRQNKSRKKTDHRRQNNDLALEGNAFSNLTLRDLI</sequence>
<proteinExistence type="predicted"/>